<comment type="catalytic activity">
    <reaction evidence="2">
        <text>a 4-O-methyl-thymidine in DNA + L-cysteinyl-[protein] = a thymidine in DNA + S-methyl-L-cysteinyl-[protein]</text>
        <dbReference type="Rhea" id="RHEA:53428"/>
        <dbReference type="Rhea" id="RHEA-COMP:10131"/>
        <dbReference type="Rhea" id="RHEA-COMP:10132"/>
        <dbReference type="Rhea" id="RHEA-COMP:13555"/>
        <dbReference type="Rhea" id="RHEA-COMP:13556"/>
        <dbReference type="ChEBI" id="CHEBI:29950"/>
        <dbReference type="ChEBI" id="CHEBI:82612"/>
        <dbReference type="ChEBI" id="CHEBI:137386"/>
        <dbReference type="ChEBI" id="CHEBI:137387"/>
        <dbReference type="EC" id="2.1.1.63"/>
    </reaction>
</comment>
<gene>
    <name evidence="5" type="ORF">ACEZDJ_20685</name>
</gene>
<keyword evidence="1 2" id="KW-0227">DNA damage</keyword>
<dbReference type="InterPro" id="IPR008332">
    <property type="entry name" value="MethylG_MeTrfase_N"/>
</dbReference>
<comment type="subcellular location">
    <subcellularLocation>
        <location evidence="2">Cytoplasm</location>
    </subcellularLocation>
</comment>
<comment type="catalytic activity">
    <reaction evidence="2">
        <text>a 6-O-methyl-2'-deoxyguanosine in DNA + L-cysteinyl-[protein] = S-methyl-L-cysteinyl-[protein] + a 2'-deoxyguanosine in DNA</text>
        <dbReference type="Rhea" id="RHEA:24000"/>
        <dbReference type="Rhea" id="RHEA-COMP:10131"/>
        <dbReference type="Rhea" id="RHEA-COMP:10132"/>
        <dbReference type="Rhea" id="RHEA-COMP:11367"/>
        <dbReference type="Rhea" id="RHEA-COMP:11368"/>
        <dbReference type="ChEBI" id="CHEBI:29950"/>
        <dbReference type="ChEBI" id="CHEBI:82612"/>
        <dbReference type="ChEBI" id="CHEBI:85445"/>
        <dbReference type="ChEBI" id="CHEBI:85448"/>
        <dbReference type="EC" id="2.1.1.63"/>
    </reaction>
</comment>
<accession>A0ABV6UQH4</accession>
<dbReference type="Gene3D" id="1.10.10.10">
    <property type="entry name" value="Winged helix-like DNA-binding domain superfamily/Winged helix DNA-binding domain"/>
    <property type="match status" value="1"/>
</dbReference>
<evidence type="ECO:0000256" key="1">
    <source>
        <dbReference type="ARBA" id="ARBA00022763"/>
    </source>
</evidence>
<feature type="domain" description="Methylated-DNA-[protein]-cysteine S-methyltransferase DNA binding" evidence="3">
    <location>
        <begin position="78"/>
        <end position="158"/>
    </location>
</feature>
<keyword evidence="2" id="KW-0963">Cytoplasm</keyword>
<dbReference type="GO" id="GO:0003908">
    <property type="term" value="F:methylated-DNA-[protein]-cysteine S-methyltransferase activity"/>
    <property type="evidence" value="ECO:0007669"/>
    <property type="project" value="UniProtKB-EC"/>
</dbReference>
<keyword evidence="2 5" id="KW-0489">Methyltransferase</keyword>
<dbReference type="SUPFAM" id="SSF53155">
    <property type="entry name" value="Methylated DNA-protein cysteine methyltransferase domain"/>
    <property type="match status" value="1"/>
</dbReference>
<dbReference type="InterPro" id="IPR036388">
    <property type="entry name" value="WH-like_DNA-bd_sf"/>
</dbReference>
<feature type="active site" description="Nucleophile; methyl group acceptor" evidence="2">
    <location>
        <position position="130"/>
    </location>
</feature>
<protein>
    <recommendedName>
        <fullName evidence="2">Methylated-DNA--protein-cysteine methyltransferase</fullName>
        <ecNumber evidence="2">2.1.1.63</ecNumber>
    </recommendedName>
    <alternativeName>
        <fullName evidence="2">6-O-methylguanine-DNA methyltransferase</fullName>
        <shortName evidence="2">MGMT</shortName>
    </alternativeName>
    <alternativeName>
        <fullName evidence="2">O-6-methylguanine-DNA-alkyltransferase</fullName>
    </alternativeName>
</protein>
<keyword evidence="2 5" id="KW-0808">Transferase</keyword>
<name>A0ABV6UQH4_9ACTN</name>
<proteinExistence type="inferred from homology"/>
<dbReference type="RefSeq" id="WP_030248143.1">
    <property type="nucleotide sequence ID" value="NZ_JBHEZZ010000011.1"/>
</dbReference>
<dbReference type="EC" id="2.1.1.63" evidence="2"/>
<evidence type="ECO:0000259" key="4">
    <source>
        <dbReference type="Pfam" id="PF02870"/>
    </source>
</evidence>
<dbReference type="Proteomes" id="UP001592528">
    <property type="component" value="Unassembled WGS sequence"/>
</dbReference>
<dbReference type="GO" id="GO:0032259">
    <property type="term" value="P:methylation"/>
    <property type="evidence" value="ECO:0007669"/>
    <property type="project" value="UniProtKB-KW"/>
</dbReference>
<dbReference type="Pfam" id="PF01035">
    <property type="entry name" value="DNA_binding_1"/>
    <property type="match status" value="1"/>
</dbReference>
<evidence type="ECO:0000313" key="5">
    <source>
        <dbReference type="EMBL" id="MFC1403711.1"/>
    </source>
</evidence>
<sequence length="165" mass="17338">MTSYSTMDSPLGVLLLVADGQGRLSHVLAPNTKGQVSSPDPDWIEDPAPFAEAVAQLTAYFEGELKEFDLPLAPVGSEFRQRVWDALDTIPYGATVTYGELTSAAGRPATSVRAVAGAVGANPLLIVRPCHRVLGANGALTGFAAGLDAKKLLLGLESRDQSLFN</sequence>
<comment type="miscellaneous">
    <text evidence="2">This enzyme catalyzes only one turnover and therefore is not strictly catalytic. According to one definition, an enzyme is a biocatalyst that acts repeatedly and over many reaction cycles.</text>
</comment>
<dbReference type="SUPFAM" id="SSF46767">
    <property type="entry name" value="Methylated DNA-protein cysteine methyltransferase, C-terminal domain"/>
    <property type="match status" value="1"/>
</dbReference>
<dbReference type="PANTHER" id="PTHR10815">
    <property type="entry name" value="METHYLATED-DNA--PROTEIN-CYSTEINE METHYLTRANSFERASE"/>
    <property type="match status" value="1"/>
</dbReference>
<evidence type="ECO:0000259" key="3">
    <source>
        <dbReference type="Pfam" id="PF01035"/>
    </source>
</evidence>
<reference evidence="5 6" key="1">
    <citation type="submission" date="2024-09" db="EMBL/GenBank/DDBJ databases">
        <authorList>
            <person name="Lee S.D."/>
        </authorList>
    </citation>
    <scope>NUCLEOTIDE SEQUENCE [LARGE SCALE GENOMIC DNA]</scope>
    <source>
        <strain evidence="5 6">N1-5</strain>
    </source>
</reference>
<comment type="function">
    <text evidence="2">Involved in the cellular defense against the biological effects of O6-methylguanine (O6-MeG) and O4-methylthymine (O4-MeT) in DNA. Repairs the methylated nucleobase in DNA by stoichiometrically transferring the methyl group to a cysteine residue in the enzyme. This is a suicide reaction: the enzyme is irreversibly inactivated.</text>
</comment>
<dbReference type="InterPro" id="IPR023546">
    <property type="entry name" value="MGMT"/>
</dbReference>
<dbReference type="HAMAP" id="MF_00772">
    <property type="entry name" value="OGT"/>
    <property type="match status" value="1"/>
</dbReference>
<evidence type="ECO:0000313" key="6">
    <source>
        <dbReference type="Proteomes" id="UP001592528"/>
    </source>
</evidence>
<dbReference type="EMBL" id="JBHEZZ010000011">
    <property type="protein sequence ID" value="MFC1403711.1"/>
    <property type="molecule type" value="Genomic_DNA"/>
</dbReference>
<comment type="caution">
    <text evidence="5">The sequence shown here is derived from an EMBL/GenBank/DDBJ whole genome shotgun (WGS) entry which is preliminary data.</text>
</comment>
<dbReference type="NCBIfam" id="TIGR00589">
    <property type="entry name" value="ogt"/>
    <property type="match status" value="1"/>
</dbReference>
<dbReference type="InterPro" id="IPR036217">
    <property type="entry name" value="MethylDNA_cys_MeTrfase_DNAb"/>
</dbReference>
<dbReference type="PANTHER" id="PTHR10815:SF5">
    <property type="entry name" value="METHYLATED-DNA--PROTEIN-CYSTEINE METHYLTRANSFERASE"/>
    <property type="match status" value="1"/>
</dbReference>
<dbReference type="InterPro" id="IPR036631">
    <property type="entry name" value="MGMT_N_sf"/>
</dbReference>
<evidence type="ECO:0000256" key="2">
    <source>
        <dbReference type="HAMAP-Rule" id="MF_00772"/>
    </source>
</evidence>
<organism evidence="5 6">
    <name type="scientific">Streptacidiphilus cavernicola</name>
    <dbReference type="NCBI Taxonomy" id="3342716"/>
    <lineage>
        <taxon>Bacteria</taxon>
        <taxon>Bacillati</taxon>
        <taxon>Actinomycetota</taxon>
        <taxon>Actinomycetes</taxon>
        <taxon>Kitasatosporales</taxon>
        <taxon>Streptomycetaceae</taxon>
        <taxon>Streptacidiphilus</taxon>
    </lineage>
</organism>
<dbReference type="Gene3D" id="3.30.160.70">
    <property type="entry name" value="Methylated DNA-protein cysteine methyltransferase domain"/>
    <property type="match status" value="1"/>
</dbReference>
<dbReference type="InterPro" id="IPR014048">
    <property type="entry name" value="MethylDNA_cys_MeTrfase_DNA-bd"/>
</dbReference>
<keyword evidence="6" id="KW-1185">Reference proteome</keyword>
<dbReference type="Pfam" id="PF02870">
    <property type="entry name" value="Methyltransf_1N"/>
    <property type="match status" value="1"/>
</dbReference>
<dbReference type="CDD" id="cd06445">
    <property type="entry name" value="ATase"/>
    <property type="match status" value="1"/>
</dbReference>
<keyword evidence="2" id="KW-0234">DNA repair</keyword>
<comment type="similarity">
    <text evidence="2">Belongs to the MGMT family.</text>
</comment>
<feature type="domain" description="Methylguanine DNA methyltransferase ribonuclease-like" evidence="4">
    <location>
        <begin position="4"/>
        <end position="74"/>
    </location>
</feature>